<keyword evidence="2 7" id="KW-0479">Metal-binding</keyword>
<dbReference type="SUPFAM" id="SSF51658">
    <property type="entry name" value="Xylose isomerase-like"/>
    <property type="match status" value="1"/>
</dbReference>
<feature type="binding site" evidence="7">
    <location>
        <position position="176"/>
    </location>
    <ligand>
        <name>Zn(2+)</name>
        <dbReference type="ChEBI" id="CHEBI:29105"/>
        <label>2</label>
    </ligand>
</feature>
<dbReference type="PROSITE" id="PS51432">
    <property type="entry name" value="AP_NUCLEASE_F2_4"/>
    <property type="match status" value="1"/>
</dbReference>
<keyword evidence="10" id="KW-1185">Reference proteome</keyword>
<evidence type="ECO:0000256" key="5">
    <source>
        <dbReference type="ARBA" id="ARBA00022833"/>
    </source>
</evidence>
<keyword evidence="7 9" id="KW-0255">Endonuclease</keyword>
<comment type="caution">
    <text evidence="9">The sequence shown here is derived from an EMBL/GenBank/DDBJ whole genome shotgun (WGS) entry which is preliminary data.</text>
</comment>
<dbReference type="PROSITE" id="PS00730">
    <property type="entry name" value="AP_NUCLEASE_F2_2"/>
    <property type="match status" value="1"/>
</dbReference>
<comment type="cofactor">
    <cofactor evidence="7">
        <name>Zn(2+)</name>
        <dbReference type="ChEBI" id="CHEBI:29105"/>
    </cofactor>
    <text evidence="7">Binds 3 Zn(2+) ions.</text>
</comment>
<comment type="function">
    <text evidence="7">Endonuclease IV plays a role in DNA repair. It cleaves phosphodiester bonds at apurinic or apyrimidinic (AP) sites, generating a 3'-hydroxyl group and a 5'-terminal sugar phosphate.</text>
</comment>
<dbReference type="GO" id="GO:0003677">
    <property type="term" value="F:DNA binding"/>
    <property type="evidence" value="ECO:0007669"/>
    <property type="project" value="InterPro"/>
</dbReference>
<keyword evidence="4 7" id="KW-0378">Hydrolase</keyword>
<sequence>MRFGVHTSIAGGIDKAAIRAAELECDTFQIFSTNPRGWKSKIISKQEANDLANNLDKYNLGPIVIHTPYLINLASPKDDLYEKSIKALIEGVKRADLIKAKYMVLHPGSHTGSGVDKAIDRIASALEQVIKESDPKVMILLENVAGAGTAIGKSIEELAQIIDKVDNSEHLGICYDTCHGFAAGYDIRDKQKLRNLIEDIERKITLDKLGVIHANDSLGELDSNKDRHQHIGQGEIGLEGFRNLVNHPKLKDKLFILETPVNEDGDDQRNLATIRSLVE</sequence>
<dbReference type="STRING" id="926561.GCA_000379025_03032"/>
<dbReference type="CDD" id="cd00019">
    <property type="entry name" value="AP2Ec"/>
    <property type="match status" value="1"/>
</dbReference>
<organism evidence="9 10">
    <name type="scientific">Orenia marismortui</name>
    <dbReference type="NCBI Taxonomy" id="46469"/>
    <lineage>
        <taxon>Bacteria</taxon>
        <taxon>Bacillati</taxon>
        <taxon>Bacillota</taxon>
        <taxon>Clostridia</taxon>
        <taxon>Halanaerobiales</taxon>
        <taxon>Halobacteroidaceae</taxon>
        <taxon>Orenia</taxon>
    </lineage>
</organism>
<dbReference type="Gene3D" id="3.20.20.150">
    <property type="entry name" value="Divalent-metal-dependent TIM barrel enzymes"/>
    <property type="match status" value="1"/>
</dbReference>
<dbReference type="Pfam" id="PF01261">
    <property type="entry name" value="AP_endonuc_2"/>
    <property type="match status" value="1"/>
</dbReference>
<gene>
    <name evidence="7" type="primary">nfo</name>
    <name evidence="9" type="ORF">C7959_1383</name>
</gene>
<evidence type="ECO:0000313" key="10">
    <source>
        <dbReference type="Proteomes" id="UP000295832"/>
    </source>
</evidence>
<feature type="binding site" evidence="7">
    <location>
        <position position="213"/>
    </location>
    <ligand>
        <name>Zn(2+)</name>
        <dbReference type="ChEBI" id="CHEBI:29105"/>
        <label>2</label>
    </ligand>
</feature>
<keyword evidence="5 7" id="KW-0862">Zinc</keyword>
<dbReference type="InterPro" id="IPR013022">
    <property type="entry name" value="Xyl_isomerase-like_TIM-brl"/>
</dbReference>
<comment type="similarity">
    <text evidence="1 7">Belongs to the AP endonuclease 2 family.</text>
</comment>
<keyword evidence="7" id="KW-0540">Nuclease</keyword>
<evidence type="ECO:0000259" key="8">
    <source>
        <dbReference type="Pfam" id="PF01261"/>
    </source>
</evidence>
<evidence type="ECO:0000256" key="2">
    <source>
        <dbReference type="ARBA" id="ARBA00022723"/>
    </source>
</evidence>
<evidence type="ECO:0000256" key="4">
    <source>
        <dbReference type="ARBA" id="ARBA00022801"/>
    </source>
</evidence>
<dbReference type="PANTHER" id="PTHR21445:SF0">
    <property type="entry name" value="APURINIC-APYRIMIDINIC ENDONUCLEASE"/>
    <property type="match status" value="1"/>
</dbReference>
<dbReference type="Proteomes" id="UP000295832">
    <property type="component" value="Unassembled WGS sequence"/>
</dbReference>
<dbReference type="InterPro" id="IPR001719">
    <property type="entry name" value="AP_endonuc_2"/>
</dbReference>
<feature type="domain" description="Xylose isomerase-like TIM barrel" evidence="8">
    <location>
        <begin position="19"/>
        <end position="263"/>
    </location>
</feature>
<feature type="binding site" evidence="7">
    <location>
        <position position="226"/>
    </location>
    <ligand>
        <name>Zn(2+)</name>
        <dbReference type="ChEBI" id="CHEBI:29105"/>
        <label>3</label>
    </ligand>
</feature>
<accession>A0A4R8GVA2</accession>
<dbReference type="InterPro" id="IPR018246">
    <property type="entry name" value="AP_endonuc_F2_Zn_BS"/>
</dbReference>
<evidence type="ECO:0000313" key="9">
    <source>
        <dbReference type="EMBL" id="TDX46611.1"/>
    </source>
</evidence>
<dbReference type="GO" id="GO:0008081">
    <property type="term" value="F:phosphoric diester hydrolase activity"/>
    <property type="evidence" value="ECO:0007669"/>
    <property type="project" value="TreeGrafter"/>
</dbReference>
<feature type="binding site" evidence="7">
    <location>
        <position position="228"/>
    </location>
    <ligand>
        <name>Zn(2+)</name>
        <dbReference type="ChEBI" id="CHEBI:29105"/>
        <label>3</label>
    </ligand>
</feature>
<name>A0A4R8GVA2_9FIRM</name>
<dbReference type="InterPro" id="IPR036237">
    <property type="entry name" value="Xyl_isomerase-like_sf"/>
</dbReference>
<evidence type="ECO:0000256" key="3">
    <source>
        <dbReference type="ARBA" id="ARBA00022763"/>
    </source>
</evidence>
<comment type="catalytic activity">
    <reaction evidence="7">
        <text>Endonucleolytic cleavage to 5'-phosphooligonucleotide end-products.</text>
        <dbReference type="EC" id="3.1.21.2"/>
    </reaction>
</comment>
<dbReference type="RefSeq" id="WP_134118619.1">
    <property type="nucleotide sequence ID" value="NZ_SOEG01000038.1"/>
</dbReference>
<dbReference type="GO" id="GO:0003906">
    <property type="term" value="F:DNA-(apurinic or apyrimidinic site) endonuclease activity"/>
    <property type="evidence" value="ECO:0007669"/>
    <property type="project" value="TreeGrafter"/>
</dbReference>
<feature type="binding site" evidence="7">
    <location>
        <position position="142"/>
    </location>
    <ligand>
        <name>Zn(2+)</name>
        <dbReference type="ChEBI" id="CHEBI:29105"/>
        <label>2</label>
    </ligand>
</feature>
<dbReference type="FunFam" id="3.20.20.150:FF:000001">
    <property type="entry name" value="Probable endonuclease 4"/>
    <property type="match status" value="1"/>
</dbReference>
<evidence type="ECO:0000256" key="1">
    <source>
        <dbReference type="ARBA" id="ARBA00005340"/>
    </source>
</evidence>
<dbReference type="EMBL" id="SOEG01000038">
    <property type="protein sequence ID" value="TDX46611.1"/>
    <property type="molecule type" value="Genomic_DNA"/>
</dbReference>
<feature type="binding site" evidence="7">
    <location>
        <position position="66"/>
    </location>
    <ligand>
        <name>Zn(2+)</name>
        <dbReference type="ChEBI" id="CHEBI:29105"/>
        <label>1</label>
    </ligand>
</feature>
<evidence type="ECO:0000256" key="6">
    <source>
        <dbReference type="ARBA" id="ARBA00023204"/>
    </source>
</evidence>
<dbReference type="GO" id="GO:0008833">
    <property type="term" value="F:deoxyribonuclease IV (phage-T4-induced) activity"/>
    <property type="evidence" value="ECO:0007669"/>
    <property type="project" value="UniProtKB-UniRule"/>
</dbReference>
<keyword evidence="3 7" id="KW-0227">DNA damage</keyword>
<evidence type="ECO:0000256" key="7">
    <source>
        <dbReference type="HAMAP-Rule" id="MF_00152"/>
    </source>
</evidence>
<dbReference type="NCBIfam" id="TIGR00587">
    <property type="entry name" value="nfo"/>
    <property type="match status" value="1"/>
</dbReference>
<dbReference type="GO" id="GO:0006284">
    <property type="term" value="P:base-excision repair"/>
    <property type="evidence" value="ECO:0007669"/>
    <property type="project" value="TreeGrafter"/>
</dbReference>
<dbReference type="GO" id="GO:0008270">
    <property type="term" value="F:zinc ion binding"/>
    <property type="evidence" value="ECO:0007669"/>
    <property type="project" value="UniProtKB-UniRule"/>
</dbReference>
<feature type="binding site" evidence="7">
    <location>
        <position position="258"/>
    </location>
    <ligand>
        <name>Zn(2+)</name>
        <dbReference type="ChEBI" id="CHEBI:29105"/>
        <label>2</label>
    </ligand>
</feature>
<feature type="binding site" evidence="7">
    <location>
        <position position="106"/>
    </location>
    <ligand>
        <name>Zn(2+)</name>
        <dbReference type="ChEBI" id="CHEBI:29105"/>
        <label>1</label>
    </ligand>
</feature>
<dbReference type="SMART" id="SM00518">
    <property type="entry name" value="AP2Ec"/>
    <property type="match status" value="1"/>
</dbReference>
<protein>
    <recommendedName>
        <fullName evidence="7">Probable endonuclease 4</fullName>
        <ecNumber evidence="7">3.1.21.2</ecNumber>
    </recommendedName>
    <alternativeName>
        <fullName evidence="7">Endodeoxyribonuclease IV</fullName>
    </alternativeName>
    <alternativeName>
        <fullName evidence="7">Endonuclease IV</fullName>
    </alternativeName>
</protein>
<dbReference type="EC" id="3.1.21.2" evidence="7"/>
<proteinExistence type="inferred from homology"/>
<reference evidence="9 10" key="1">
    <citation type="submission" date="2019-03" db="EMBL/GenBank/DDBJ databases">
        <title>Subsurface microbial communities from deep shales in Ohio and West Virginia, USA.</title>
        <authorList>
            <person name="Wrighton K."/>
        </authorList>
    </citation>
    <scope>NUCLEOTIDE SEQUENCE [LARGE SCALE GENOMIC DNA]</scope>
    <source>
        <strain evidence="9 10">MSL 6dP</strain>
    </source>
</reference>
<dbReference type="AlphaFoldDB" id="A0A4R8GVA2"/>
<dbReference type="PANTHER" id="PTHR21445">
    <property type="entry name" value="ENDONUCLEASE IV ENDODEOXYRIBONUCLEASE IV"/>
    <property type="match status" value="1"/>
</dbReference>
<keyword evidence="6 7" id="KW-0234">DNA repair</keyword>
<feature type="binding site" evidence="7">
    <location>
        <position position="142"/>
    </location>
    <ligand>
        <name>Zn(2+)</name>
        <dbReference type="ChEBI" id="CHEBI:29105"/>
        <label>1</label>
    </ligand>
</feature>
<feature type="binding site" evidence="7">
    <location>
        <position position="179"/>
    </location>
    <ligand>
        <name>Zn(2+)</name>
        <dbReference type="ChEBI" id="CHEBI:29105"/>
        <label>3</label>
    </ligand>
</feature>
<dbReference type="HAMAP" id="MF_00152">
    <property type="entry name" value="Nfo"/>
    <property type="match status" value="1"/>
</dbReference>